<dbReference type="GO" id="GO:0031349">
    <property type="term" value="P:positive regulation of defense response"/>
    <property type="evidence" value="ECO:0007669"/>
    <property type="project" value="UniProtKB-ARBA"/>
</dbReference>
<dbReference type="GO" id="GO:0005524">
    <property type="term" value="F:ATP binding"/>
    <property type="evidence" value="ECO:0007669"/>
    <property type="project" value="InterPro"/>
</dbReference>
<dbReference type="EMBL" id="SCEB01214731">
    <property type="protein sequence ID" value="RXM33599.1"/>
    <property type="molecule type" value="Genomic_DNA"/>
</dbReference>
<dbReference type="PANTHER" id="PTHR12011">
    <property type="entry name" value="ADHESION G-PROTEIN COUPLED RECEPTOR"/>
    <property type="match status" value="1"/>
</dbReference>
<dbReference type="PROSITE" id="PS50261">
    <property type="entry name" value="G_PROTEIN_RECEP_F2_4"/>
    <property type="match status" value="1"/>
</dbReference>
<dbReference type="SUPFAM" id="SSF47986">
    <property type="entry name" value="DEATH domain"/>
    <property type="match status" value="1"/>
</dbReference>
<dbReference type="Pfam" id="PF00619">
    <property type="entry name" value="CARD"/>
    <property type="match status" value="1"/>
</dbReference>
<accession>A0A444UEK3</accession>
<protein>
    <submittedName>
        <fullName evidence="10">Receptor-interacting serine/threonine-protein kinase 2</fullName>
    </submittedName>
</protein>
<feature type="transmembrane region" description="Helical" evidence="6">
    <location>
        <begin position="50"/>
        <end position="71"/>
    </location>
</feature>
<dbReference type="PROSITE" id="PS50011">
    <property type="entry name" value="PROTEIN_KINASE_DOM"/>
    <property type="match status" value="1"/>
</dbReference>
<feature type="transmembrane region" description="Helical" evidence="6">
    <location>
        <begin position="83"/>
        <end position="104"/>
    </location>
</feature>
<dbReference type="AlphaFoldDB" id="A0A444UEK3"/>
<dbReference type="InterPro" id="IPR011029">
    <property type="entry name" value="DEATH-like_dom_sf"/>
</dbReference>
<name>A0A444UEK3_ACIRT</name>
<dbReference type="Proteomes" id="UP000289886">
    <property type="component" value="Unassembled WGS sequence"/>
</dbReference>
<dbReference type="GO" id="GO:0043123">
    <property type="term" value="P:positive regulation of canonical NF-kappaB signal transduction"/>
    <property type="evidence" value="ECO:0007669"/>
    <property type="project" value="UniProtKB-ARBA"/>
</dbReference>
<evidence type="ECO:0000256" key="5">
    <source>
        <dbReference type="SAM" id="MobiDB-lite"/>
    </source>
</evidence>
<feature type="region of interest" description="Disordered" evidence="5">
    <location>
        <begin position="601"/>
        <end position="625"/>
    </location>
</feature>
<dbReference type="GO" id="GO:0042981">
    <property type="term" value="P:regulation of apoptotic process"/>
    <property type="evidence" value="ECO:0007669"/>
    <property type="project" value="InterPro"/>
</dbReference>
<evidence type="ECO:0000256" key="3">
    <source>
        <dbReference type="ARBA" id="ARBA00022989"/>
    </source>
</evidence>
<dbReference type="Gene3D" id="1.10.510.10">
    <property type="entry name" value="Transferase(Phosphotransferase) domain 1"/>
    <property type="match status" value="1"/>
</dbReference>
<evidence type="ECO:0000256" key="6">
    <source>
        <dbReference type="SAM" id="Phobius"/>
    </source>
</evidence>
<dbReference type="GO" id="GO:0007166">
    <property type="term" value="P:cell surface receptor signaling pathway"/>
    <property type="evidence" value="ECO:0007669"/>
    <property type="project" value="InterPro"/>
</dbReference>
<evidence type="ECO:0000259" key="9">
    <source>
        <dbReference type="PROSITE" id="PS50261"/>
    </source>
</evidence>
<keyword evidence="4 6" id="KW-0472">Membrane</keyword>
<dbReference type="InterPro" id="IPR017981">
    <property type="entry name" value="GPCR_2-like_7TM"/>
</dbReference>
<keyword evidence="3 6" id="KW-1133">Transmembrane helix</keyword>
<proteinExistence type="predicted"/>
<keyword evidence="2 6" id="KW-0812">Transmembrane</keyword>
<dbReference type="GO" id="GO:0004930">
    <property type="term" value="F:G protein-coupled receptor activity"/>
    <property type="evidence" value="ECO:0007669"/>
    <property type="project" value="InterPro"/>
</dbReference>
<keyword evidence="10" id="KW-0808">Transferase</keyword>
<dbReference type="SUPFAM" id="SSF56112">
    <property type="entry name" value="Protein kinase-like (PK-like)"/>
    <property type="match status" value="1"/>
</dbReference>
<dbReference type="SUPFAM" id="SSF81321">
    <property type="entry name" value="Family A G protein-coupled receptor-like"/>
    <property type="match status" value="1"/>
</dbReference>
<feature type="region of interest" description="Disordered" evidence="5">
    <location>
        <begin position="640"/>
        <end position="681"/>
    </location>
</feature>
<dbReference type="PRINTS" id="PR00249">
    <property type="entry name" value="GPCRSECRETIN"/>
</dbReference>
<dbReference type="InterPro" id="IPR000832">
    <property type="entry name" value="GPCR_2_secretin-like"/>
</dbReference>
<comment type="subcellular location">
    <subcellularLocation>
        <location evidence="1">Membrane</location>
        <topology evidence="1">Multi-pass membrane protein</topology>
    </subcellularLocation>
</comment>
<dbReference type="Gene3D" id="1.10.533.10">
    <property type="entry name" value="Death Domain, Fas"/>
    <property type="match status" value="1"/>
</dbReference>
<dbReference type="PANTHER" id="PTHR12011:SF435">
    <property type="entry name" value="ADHESION G PROTEIN-COUPLED RECEPTOR G1-RELATED"/>
    <property type="match status" value="1"/>
</dbReference>
<evidence type="ECO:0000259" key="7">
    <source>
        <dbReference type="PROSITE" id="PS50011"/>
    </source>
</evidence>
<dbReference type="GO" id="GO:0007189">
    <property type="term" value="P:adenylate cyclase-activating G protein-coupled receptor signaling pathway"/>
    <property type="evidence" value="ECO:0007669"/>
    <property type="project" value="TreeGrafter"/>
</dbReference>
<feature type="domain" description="CARD" evidence="8">
    <location>
        <begin position="693"/>
        <end position="770"/>
    </location>
</feature>
<dbReference type="Pfam" id="PF07714">
    <property type="entry name" value="PK_Tyr_Ser-Thr"/>
    <property type="match status" value="1"/>
</dbReference>
<dbReference type="InterPro" id="IPR001315">
    <property type="entry name" value="CARD"/>
</dbReference>
<keyword evidence="10" id="KW-0418">Kinase</keyword>
<comment type="caution">
    <text evidence="10">The sequence shown here is derived from an EMBL/GenBank/DDBJ whole genome shotgun (WGS) entry which is preliminary data.</text>
</comment>
<evidence type="ECO:0000313" key="10">
    <source>
        <dbReference type="EMBL" id="RXM33599.1"/>
    </source>
</evidence>
<feature type="domain" description="Protein kinase" evidence="7">
    <location>
        <begin position="254"/>
        <end position="543"/>
    </location>
</feature>
<dbReference type="GO" id="GO:0005886">
    <property type="term" value="C:plasma membrane"/>
    <property type="evidence" value="ECO:0007669"/>
    <property type="project" value="TreeGrafter"/>
</dbReference>
<reference evidence="10 11" key="1">
    <citation type="submission" date="2019-01" db="EMBL/GenBank/DDBJ databases">
        <title>Draft Genome and Complete Hox-Cluster Characterization of the Sterlet Sturgeon (Acipenser ruthenus).</title>
        <authorList>
            <person name="Wei Q."/>
        </authorList>
    </citation>
    <scope>NUCLEOTIDE SEQUENCE [LARGE SCALE GENOMIC DNA]</scope>
    <source>
        <strain evidence="10">WHYD16114868_AA</strain>
        <tissue evidence="10">Blood</tissue>
    </source>
</reference>
<dbReference type="Pfam" id="PF00002">
    <property type="entry name" value="7tm_2"/>
    <property type="match status" value="1"/>
</dbReference>
<keyword evidence="11" id="KW-1185">Reference proteome</keyword>
<dbReference type="InterPro" id="IPR001245">
    <property type="entry name" value="Ser-Thr/Tyr_kinase_cat_dom"/>
</dbReference>
<dbReference type="GO" id="GO:0004672">
    <property type="term" value="F:protein kinase activity"/>
    <property type="evidence" value="ECO:0007669"/>
    <property type="project" value="InterPro"/>
</dbReference>
<evidence type="ECO:0000313" key="11">
    <source>
        <dbReference type="Proteomes" id="UP000289886"/>
    </source>
</evidence>
<organism evidence="10 11">
    <name type="scientific">Acipenser ruthenus</name>
    <name type="common">Sterlet sturgeon</name>
    <dbReference type="NCBI Taxonomy" id="7906"/>
    <lineage>
        <taxon>Eukaryota</taxon>
        <taxon>Metazoa</taxon>
        <taxon>Chordata</taxon>
        <taxon>Craniata</taxon>
        <taxon>Vertebrata</taxon>
        <taxon>Euteleostomi</taxon>
        <taxon>Actinopterygii</taxon>
        <taxon>Chondrostei</taxon>
        <taxon>Acipenseriformes</taxon>
        <taxon>Acipenseridae</taxon>
        <taxon>Acipenser</taxon>
    </lineage>
</organism>
<feature type="domain" description="G-protein coupled receptors family 2 profile 2" evidence="9">
    <location>
        <begin position="47"/>
        <end position="294"/>
    </location>
</feature>
<feature type="transmembrane region" description="Helical" evidence="6">
    <location>
        <begin position="203"/>
        <end position="225"/>
    </location>
</feature>
<evidence type="ECO:0000256" key="4">
    <source>
        <dbReference type="ARBA" id="ARBA00023136"/>
    </source>
</evidence>
<evidence type="ECO:0000256" key="1">
    <source>
        <dbReference type="ARBA" id="ARBA00004141"/>
    </source>
</evidence>
<dbReference type="InterPro" id="IPR000719">
    <property type="entry name" value="Prot_kinase_dom"/>
</dbReference>
<evidence type="ECO:0000256" key="2">
    <source>
        <dbReference type="ARBA" id="ARBA00022692"/>
    </source>
</evidence>
<dbReference type="Gene3D" id="1.20.1070.10">
    <property type="entry name" value="Rhodopsin 7-helix transmembrane proteins"/>
    <property type="match status" value="1"/>
</dbReference>
<gene>
    <name evidence="10" type="ORF">EOD39_1301</name>
</gene>
<evidence type="ECO:0000259" key="8">
    <source>
        <dbReference type="PROSITE" id="PS50209"/>
    </source>
</evidence>
<feature type="transmembrane region" description="Helical" evidence="6">
    <location>
        <begin position="116"/>
        <end position="136"/>
    </location>
</feature>
<keyword evidence="10" id="KW-0675">Receptor</keyword>
<feature type="transmembrane region" description="Helical" evidence="6">
    <location>
        <begin position="245"/>
        <end position="267"/>
    </location>
</feature>
<sequence length="780" mass="86538">MILNGDVVGLTVENEVIAGLVEPVVFTFFHKKQPQISNKTVHNLEAQTHITYIGCGISALCCILTIGLFLCQRKSTSNKSSLIHMNLAVALLLLNVSFLLNMTLASLCNERVCTLLALMLHYSLLCSFTWMAIEAYNVYRLLCKVLSTYTSQYMLKLCLAGFVLPAALAIGLASGGFYGSYLITSSTGTETTMCWILEPLVHYIANVGYFAVIFLFSTSMLVVTVVKIKHAEKQKCTPERSSWKLVSSVLMLTCLFGTTWGLNFFSFTFTGQLLSTILNSLQGFCLCVRYFLMRPKQGTDGSSDWTERLKEITLLCRVRSDRVMVPLGIYRSSLFLGLVSEWMGGGCLHSLLYECQLFPELPVPLLLRILLDVAEGVCHLHSLTPPLLHQALKSSNVLLDTQNRAKVCDYGLSQWRAWNLQSVPADYSGLCSEDLVYLSPETLRGEAPSAKGDVYSFAVLMWETLSRRRPYQDIGQPQDLVSSVQSGARPDTGEEFIPSAVPQRNSLIQLITKCWHPDPHTRPQIRDCVLELRRVVEMFHPDTLSQAALWLKEMKERALEGCKDQLIHALQIEINNLEISSRNPKNAGNKSVPMETVQMLTSAPVGPDPHRTSPKTPPVPQMGRGIPLEAASQRESCSFATSLPSKPACSRVDGRERQSSPGRCCPGQSPPPPPLHQTDSFSQPEQCTLAWFPERSCCQILQDRRGSIVRGMTEGRLNYVLDRLRSQQALAREDYEYITAALTLAARTRCLLDTCLCLGEGTAQLVVQALGLGSSRGLCQ</sequence>
<feature type="transmembrane region" description="Helical" evidence="6">
    <location>
        <begin position="157"/>
        <end position="183"/>
    </location>
</feature>
<dbReference type="InterPro" id="IPR011009">
    <property type="entry name" value="Kinase-like_dom_sf"/>
</dbReference>
<dbReference type="PROSITE" id="PS50209">
    <property type="entry name" value="CARD"/>
    <property type="match status" value="1"/>
</dbReference>